<evidence type="ECO:0000313" key="13">
    <source>
        <dbReference type="EMBL" id="CAK9181247.1"/>
    </source>
</evidence>
<evidence type="ECO:0000256" key="1">
    <source>
        <dbReference type="ARBA" id="ARBA00004406"/>
    </source>
</evidence>
<evidence type="ECO:0000256" key="10">
    <source>
        <dbReference type="ARBA" id="ARBA00024479"/>
    </source>
</evidence>
<evidence type="ECO:0000256" key="8">
    <source>
        <dbReference type="ARBA" id="ARBA00023055"/>
    </source>
</evidence>
<feature type="region of interest" description="Disordered" evidence="12">
    <location>
        <begin position="795"/>
        <end position="822"/>
    </location>
</feature>
<evidence type="ECO:0000313" key="14">
    <source>
        <dbReference type="Proteomes" id="UP001642360"/>
    </source>
</evidence>
<protein>
    <recommendedName>
        <fullName evidence="4">Autophagy-related protein 2</fullName>
    </recommendedName>
</protein>
<evidence type="ECO:0000256" key="3">
    <source>
        <dbReference type="ARBA" id="ARBA00009714"/>
    </source>
</evidence>
<accession>A0ABC8UJM4</accession>
<keyword evidence="6" id="KW-0256">Endoplasmic reticulum</keyword>
<dbReference type="PANTHER" id="PTHR13190">
    <property type="entry name" value="AUTOPHAGY-RELATED 2, ISOFORM A"/>
    <property type="match status" value="1"/>
</dbReference>
<comment type="caution">
    <text evidence="13">The sequence shown here is derived from an EMBL/GenBank/DDBJ whole genome shotgun (WGS) entry which is preliminary data.</text>
</comment>
<name>A0ABC8UJM4_9AQUA</name>
<evidence type="ECO:0000256" key="5">
    <source>
        <dbReference type="ARBA" id="ARBA00022448"/>
    </source>
</evidence>
<keyword evidence="14" id="KW-1185">Reference proteome</keyword>
<dbReference type="GO" id="GO:0034045">
    <property type="term" value="C:phagophore assembly site membrane"/>
    <property type="evidence" value="ECO:0007669"/>
    <property type="project" value="UniProtKB-SubCell"/>
</dbReference>
<keyword evidence="5" id="KW-0813">Transport</keyword>
<evidence type="ECO:0000256" key="4">
    <source>
        <dbReference type="ARBA" id="ARBA00018070"/>
    </source>
</evidence>
<dbReference type="PANTHER" id="PTHR13190:SF1">
    <property type="entry name" value="AUTOPHAGY-RELATED 2, ISOFORM A"/>
    <property type="match status" value="1"/>
</dbReference>
<comment type="similarity">
    <text evidence="3">Belongs to the ATG2 family.</text>
</comment>
<organism evidence="13 14">
    <name type="scientific">Ilex paraguariensis</name>
    <name type="common">yerba mate</name>
    <dbReference type="NCBI Taxonomy" id="185542"/>
    <lineage>
        <taxon>Eukaryota</taxon>
        <taxon>Viridiplantae</taxon>
        <taxon>Streptophyta</taxon>
        <taxon>Embryophyta</taxon>
        <taxon>Tracheophyta</taxon>
        <taxon>Spermatophyta</taxon>
        <taxon>Magnoliopsida</taxon>
        <taxon>eudicotyledons</taxon>
        <taxon>Gunneridae</taxon>
        <taxon>Pentapetalae</taxon>
        <taxon>asterids</taxon>
        <taxon>campanulids</taxon>
        <taxon>Aquifoliales</taxon>
        <taxon>Aquifoliaceae</taxon>
        <taxon>Ilex</taxon>
    </lineage>
</organism>
<dbReference type="GO" id="GO:0006914">
    <property type="term" value="P:autophagy"/>
    <property type="evidence" value="ECO:0007669"/>
    <property type="project" value="UniProtKB-KW"/>
</dbReference>
<evidence type="ECO:0000256" key="2">
    <source>
        <dbReference type="ARBA" id="ARBA00004623"/>
    </source>
</evidence>
<evidence type="ECO:0000256" key="7">
    <source>
        <dbReference type="ARBA" id="ARBA00023006"/>
    </source>
</evidence>
<dbReference type="GO" id="GO:0005789">
    <property type="term" value="C:endoplasmic reticulum membrane"/>
    <property type="evidence" value="ECO:0007669"/>
    <property type="project" value="UniProtKB-SubCell"/>
</dbReference>
<gene>
    <name evidence="13" type="ORF">ILEXP_LOCUS51298</name>
</gene>
<dbReference type="Pfam" id="PF13329">
    <property type="entry name" value="ATG2_CAD"/>
    <property type="match status" value="2"/>
</dbReference>
<evidence type="ECO:0000256" key="12">
    <source>
        <dbReference type="SAM" id="MobiDB-lite"/>
    </source>
</evidence>
<proteinExistence type="inferred from homology"/>
<dbReference type="GO" id="GO:0006869">
    <property type="term" value="P:lipid transport"/>
    <property type="evidence" value="ECO:0007669"/>
    <property type="project" value="UniProtKB-KW"/>
</dbReference>
<reference evidence="13 14" key="1">
    <citation type="submission" date="2024-02" db="EMBL/GenBank/DDBJ databases">
        <authorList>
            <person name="Vignale AGUSTIN F."/>
            <person name="Sosa J E."/>
            <person name="Modenutti C."/>
        </authorList>
    </citation>
    <scope>NUCLEOTIDE SEQUENCE [LARGE SCALE GENOMIC DNA]</scope>
</reference>
<dbReference type="Proteomes" id="UP001642360">
    <property type="component" value="Unassembled WGS sequence"/>
</dbReference>
<evidence type="ECO:0000256" key="6">
    <source>
        <dbReference type="ARBA" id="ARBA00022824"/>
    </source>
</evidence>
<keyword evidence="7" id="KW-0072">Autophagy</keyword>
<keyword evidence="8" id="KW-0445">Lipid transport</keyword>
<comment type="catalytic activity">
    <reaction evidence="10">
        <text>a 1,2-diacyl-sn-glycero-3-phospho-L-serine(in) = a 1,2-diacyl-sn-glycero-3-phospho-L-serine(out)</text>
        <dbReference type="Rhea" id="RHEA:38663"/>
        <dbReference type="ChEBI" id="CHEBI:57262"/>
    </reaction>
</comment>
<comment type="subcellular location">
    <subcellularLocation>
        <location evidence="1">Endoplasmic reticulum membrane</location>
        <topology evidence="1">Peripheral membrane protein</topology>
    </subcellularLocation>
    <subcellularLocation>
        <location evidence="2">Preautophagosomal structure membrane</location>
        <topology evidence="2">Peripheral membrane protein</topology>
    </subcellularLocation>
</comment>
<dbReference type="InterPro" id="IPR026849">
    <property type="entry name" value="ATG2"/>
</dbReference>
<dbReference type="EMBL" id="CAUOFW020007969">
    <property type="protein sequence ID" value="CAK9181247.1"/>
    <property type="molecule type" value="Genomic_DNA"/>
</dbReference>
<feature type="compositionally biased region" description="Polar residues" evidence="12">
    <location>
        <begin position="795"/>
        <end position="806"/>
    </location>
</feature>
<evidence type="ECO:0000256" key="11">
    <source>
        <dbReference type="ARBA" id="ARBA00024615"/>
    </source>
</evidence>
<keyword evidence="9" id="KW-0472">Membrane</keyword>
<sequence>MFPWNIAKSAEAMFSRWAIKRVCKFLLKKKLGQFILGDIDLNQLDVQLGAGTIQLSDLALNVDYLNQKFGGAAVVIFKEGSIGSLLVTMPWKGKGCEIEVDELELVLAPCGENVSQVGAETCLSSQDSNYCSSPDLGKINHELVDNPAATDSMDVHEGVKTIAKMVKWLLTSFHVKVKKLIVAFDPHLAEEKETEFCRTLVLRITDVECGTCISEDAKLSVDATVSNLFGLSRLINFVKFQGAILEFLQIDGVDNQTSLPCASGTTFGACFSGCCMSDATTPIVTGKRGGFSGTLKLSIPLNNGSLDIRKVDADAYIDPLELRFQPSSIKCFLYLWEMFKDTGKNRKGRIHHQAMESVYFNAASHCNSSTLGPSMFATDKVPPNKESFFSDCFPPMGKETVTDALLPGSHLISDWVPSSVGRHQKNRIEEEPDFGASMDQFFECFDGLRNSQSALGNSGAWNWTCSVFSAITAASNLASGSLHIPSEQQHVETNLKASVSGVSLLFSFVDEDRQHSCDLKGDQTIAGSYIHYMGATFQDMLLVLQVCPREMNFRAMVEHVELSDHFSNKNEAMDFDLHGANDDDESLVVLIQKMQAAVQGALPSFGSSIKDSHLEKPSGSVVGDVPFGVRSPSRCIRATMCRSIYRDDVIKVTLLRTSGASQFQFKVNSGSADDRFMGPTSFSLELPPVIFWVNFGLISMITDLLKEIGTSFEMTSSADGFASEAFDDKHRPSSLGDVAESHVPTLSPKESLMGKIFLPNARMILCFPFEKDRDFRRYYSCDQFIALDFSSPSTLGEENVQATNPSPAGGSKKRYSSGKSSSLHLSVGNLDMYLITSASKENVEGNPFSMRELNFFAQKVLSVTDGRGRPSVISMLWQEGPLTGPWIAQRAKLLATSQDARSRNKFMAKGNEFASVTTVKDLEDSNCHTRQEMVLSSAFSLHVHLSPVVVNLGTSQYQNLHCLLHQMIDWLSCIASDPVGNVEEACGSQTSVLVECDSVEIAISLEAVESIRGSIQNELPGSWHRLKLEIQKFELLSVSNVGGLRSSNFLWVAHGEGNMWGCISGVPNEELLLISCSNSTIGRGDGEGSNVLASRFSGSDIVHFWDPECCQSYTSVIVRCGTIVAVGGRLDWFDTISFFFCLPSPEMEQASDHSLQKSYSERSVPCESSFVLNLADIALSYEPYVRNLVASEGFDSDSGSANIKEENGEQKVACLLAASSLKLRNIMAADSISRDYKIRMQDLGLLLCEVSEAKNVGGTYSVEALRKLGYVKVAQEAHFETLLRANCENGHLWEVECSESHIVVDTCHDTTSGLIRLAAQLQQLFTPDVEESIVHLQTRWNNVQQAHESDESRIFNSGSAPSIPGLRTSSIDTISKPGVVNLMDEICDDAFHLDGPLDGQSDTCESQLHISLNDAFLVEACNLSVRDAENFSCNLSLKGSVPVIGLENNDTSNSQSNFPDFIEGYFLSDLCSLPDLSLNNQPTDEVFKCKSSNVKNEEVPRGNNGWYGDSLFRILDDHVSKVSERTGPQQCVEGVASSCRTGLHEDGEIKGRVLFKNTSVIWRMHAGSDWNNSKKSVEHSAITQGRDTDVCLELALSGMKFRYDVYPDGGICVSRLSLSIQDFHLSDNSIDAPWKLVLGYYHSKDHPRESSSKAFKLDLEAVRPDPLTPLEEYRLRVAFVPMRLHLHQCQLDFLISFFGGKSLSVDQCPSFPQDLGESGMLLKRSIKVGGHIVTEEALLPYFQKFDMWPVLVRVDYSPRHVDLAALRGGKYVELVNLVPWKGVELQLKHVQAVGVYGWSCICETIIGDWLEDISQNQIHKLLKGLPPIRSLVAVGSGAAKLVSLPVKSYRKDKKLLKGMQRGTIAFLRSISLEAIGLGVHLAAGAHDILLQAEYILTSIPPSVPWPAHSGVNSNFRSNQPKDARQGIQQAYESISDGLGKSASALVRTPLKRYQRGAGVGSALASAVQAAPAAAVAPASAAARALHYALLGVRNSLDPERKKESMDKYLGTT</sequence>
<evidence type="ECO:0000256" key="9">
    <source>
        <dbReference type="ARBA" id="ARBA00023136"/>
    </source>
</evidence>
<comment type="catalytic activity">
    <reaction evidence="11">
        <text>a 1,2-diacyl-sn-glycero-3-phosphoethanolamine(in) = a 1,2-diacyl-sn-glycero-3-phosphoethanolamine(out)</text>
        <dbReference type="Rhea" id="RHEA:38895"/>
        <dbReference type="ChEBI" id="CHEBI:64612"/>
    </reaction>
</comment>